<sequence>MITMSLPLFLIAGLVIFIVGMKFAKRANRQVIAFENQIRMDAVRAYVSTLTDQSDQISRLEKMVMWLPEKVVDHIEHKHKMKIKDREDALMFMAMGAPVKIEEL</sequence>
<feature type="transmembrane region" description="Helical" evidence="1">
    <location>
        <begin position="6"/>
        <end position="24"/>
    </location>
</feature>
<keyword evidence="1" id="KW-1133">Transmembrane helix</keyword>
<protein>
    <submittedName>
        <fullName evidence="2">Uncharacterized protein</fullName>
    </submittedName>
</protein>
<dbReference type="GeneID" id="86879667"/>
<dbReference type="AlphaFoldDB" id="A0AAE5RYI8"/>
<evidence type="ECO:0000313" key="3">
    <source>
        <dbReference type="Proteomes" id="UP000237447"/>
    </source>
</evidence>
<evidence type="ECO:0000256" key="1">
    <source>
        <dbReference type="SAM" id="Phobius"/>
    </source>
</evidence>
<proteinExistence type="predicted"/>
<dbReference type="RefSeq" id="WP_103657962.1">
    <property type="nucleotide sequence ID" value="NZ_NXEJ01000005.1"/>
</dbReference>
<dbReference type="EMBL" id="NXEJ01000005">
    <property type="protein sequence ID" value="POO51807.1"/>
    <property type="molecule type" value="Genomic_DNA"/>
</dbReference>
<keyword evidence="1" id="KW-0812">Transmembrane</keyword>
<organism evidence="2 3">
    <name type="scientific">Agrobacterium rosae</name>
    <dbReference type="NCBI Taxonomy" id="1972867"/>
    <lineage>
        <taxon>Bacteria</taxon>
        <taxon>Pseudomonadati</taxon>
        <taxon>Pseudomonadota</taxon>
        <taxon>Alphaproteobacteria</taxon>
        <taxon>Hyphomicrobiales</taxon>
        <taxon>Rhizobiaceae</taxon>
        <taxon>Rhizobium/Agrobacterium group</taxon>
        <taxon>Agrobacterium</taxon>
    </lineage>
</organism>
<evidence type="ECO:0000313" key="2">
    <source>
        <dbReference type="EMBL" id="POO51807.1"/>
    </source>
</evidence>
<dbReference type="Proteomes" id="UP000237447">
    <property type="component" value="Unassembled WGS sequence"/>
</dbReference>
<gene>
    <name evidence="2" type="ORF">CPJ18_09975</name>
</gene>
<keyword evidence="1" id="KW-0472">Membrane</keyword>
<name>A0AAE5RYI8_9HYPH</name>
<comment type="caution">
    <text evidence="2">The sequence shown here is derived from an EMBL/GenBank/DDBJ whole genome shotgun (WGS) entry which is preliminary data.</text>
</comment>
<reference evidence="2 3" key="1">
    <citation type="journal article" date="2018" name="Syst. Appl. Microbiol.">
        <title>Agrobacterium rosae sp. nov., isolated from galls on different agricultural crops.</title>
        <authorList>
            <person name="Kuzmanovic N."/>
            <person name="Pulawska J."/>
            <person name="Smalla K."/>
            <person name="Nesme X."/>
        </authorList>
    </citation>
    <scope>NUCLEOTIDE SEQUENCE [LARGE SCALE GENOMIC DNA]</scope>
    <source>
        <strain evidence="2 3">NCPPB 1650</strain>
    </source>
</reference>
<accession>A0AAE5RYI8</accession>